<proteinExistence type="predicted"/>
<keyword evidence="3" id="KW-1185">Reference proteome</keyword>
<feature type="transmembrane region" description="Helical" evidence="1">
    <location>
        <begin position="309"/>
        <end position="328"/>
    </location>
</feature>
<dbReference type="InterPro" id="IPR018580">
    <property type="entry name" value="Uncharacterised_YfhO"/>
</dbReference>
<reference evidence="2 3" key="1">
    <citation type="journal article" date="2014" name="Proc. Natl. Acad. Sci. U.S.A.">
        <title>Functional type 2 photosynthetic reaction centers found in the rare bacterial phylum Gemmatimonadetes.</title>
        <authorList>
            <person name="Zeng Y."/>
            <person name="Feng F."/>
            <person name="Medova H."/>
            <person name="Dean J."/>
            <person name="Koblizek M."/>
        </authorList>
    </citation>
    <scope>NUCLEOTIDE SEQUENCE [LARGE SCALE GENOMIC DNA]</scope>
    <source>
        <strain evidence="2 3">AP64</strain>
    </source>
</reference>
<keyword evidence="1" id="KW-0472">Membrane</keyword>
<evidence type="ECO:0000313" key="2">
    <source>
        <dbReference type="EMBL" id="AMW04487.1"/>
    </source>
</evidence>
<feature type="transmembrane region" description="Helical" evidence="1">
    <location>
        <begin position="448"/>
        <end position="471"/>
    </location>
</feature>
<feature type="transmembrane region" description="Helical" evidence="1">
    <location>
        <begin position="755"/>
        <end position="774"/>
    </location>
</feature>
<dbReference type="Proteomes" id="UP000076404">
    <property type="component" value="Chromosome"/>
</dbReference>
<accession>A0A143BHG6</accession>
<feature type="transmembrane region" description="Helical" evidence="1">
    <location>
        <begin position="478"/>
        <end position="495"/>
    </location>
</feature>
<dbReference type="STRING" id="1379270.GEMMAAP_05785"/>
<dbReference type="Pfam" id="PF09586">
    <property type="entry name" value="YfhO"/>
    <property type="match status" value="1"/>
</dbReference>
<keyword evidence="1" id="KW-0812">Transmembrane</keyword>
<dbReference type="PANTHER" id="PTHR38454:SF1">
    <property type="entry name" value="INTEGRAL MEMBRANE PROTEIN"/>
    <property type="match status" value="1"/>
</dbReference>
<keyword evidence="1" id="KW-1133">Transmembrane helix</keyword>
<feature type="transmembrane region" description="Helical" evidence="1">
    <location>
        <begin position="238"/>
        <end position="261"/>
    </location>
</feature>
<feature type="transmembrane region" description="Helical" evidence="1">
    <location>
        <begin position="162"/>
        <end position="179"/>
    </location>
</feature>
<dbReference type="eggNOG" id="COG4485">
    <property type="taxonomic scope" value="Bacteria"/>
</dbReference>
<feature type="transmembrane region" description="Helical" evidence="1">
    <location>
        <begin position="16"/>
        <end position="36"/>
    </location>
</feature>
<feature type="transmembrane region" description="Helical" evidence="1">
    <location>
        <begin position="185"/>
        <end position="218"/>
    </location>
</feature>
<dbReference type="OrthoDB" id="9772884at2"/>
<name>A0A143BHG6_9BACT</name>
<sequence>MPETPTSSPSTNTTTAHLGALAVCLAAALLLLWPLLTGQIMFGGGRSDMFIAGYSFRLFGAEWFKETGSIPQWNPYLFGGLPYIGAMHGDIFYPSAWLRWIMPVDLAITYAMALHFVFAGWFMYRLGRSLGLGWSAAIIAGVAYELTGIVASQMSPGHDGKLFVSALTPLSFWVLLNAIRHQKTWAFGLFAIVVALIILGHYHMAYFLLLALGLWALYLVFWDPERPVGIKPVPTLGLAAAAVALGLGITALQVMPFFAYIPFSPRADGATDQGWEFATSYALPPSEIFTFLLPQFNGVLDHYWGSNPIKFHTEYVGALPLILAAFAFGDKKRRVLAFTLAGFAVFFLLLSFAGHTPFYRPFYEFMPLLKKIRAMGMVFYLPAFFFSVLAGIGAERVFARAVPMRTLLSVSGAVVLFAVLGAVGALQGLAESLAINERYEAVVANAPYLQSGAVRLLLFAVAGAAVLWLTVSGKLARPVATGLLAAVVAFDLWSVNKEFYTFSPRATELFADDAITTKLREVKPPFRVLDAGNAYGWSLLMAYKVPTALGYHGFELQRFDELAGKQEGFRNLFSPNMLDLMAIRYLILAESQPVPGFHEVVSKITTTFGTPAVLYERDTLPAYARVLPMSAKLPKDQAVPTLVDERFPVNRVAIFDDSATVSSPAAAQPFAEPKATAQVTSWKPGAMEIAVTGSEAAPAHLVVSENWYKDWTATVDGKPGVVRRADHALLSVDLPPGAKQVSLTFNSPEYGTGKMVSLVSLLLALGLAGAGFMLDKRRTAAASA</sequence>
<feature type="transmembrane region" description="Helical" evidence="1">
    <location>
        <begin position="374"/>
        <end position="394"/>
    </location>
</feature>
<feature type="transmembrane region" description="Helical" evidence="1">
    <location>
        <begin position="335"/>
        <end position="354"/>
    </location>
</feature>
<gene>
    <name evidence="2" type="ORF">GEMMAAP_05785</name>
</gene>
<feature type="transmembrane region" description="Helical" evidence="1">
    <location>
        <begin position="104"/>
        <end position="124"/>
    </location>
</feature>
<organism evidence="2 3">
    <name type="scientific">Gemmatimonas phototrophica</name>
    <dbReference type="NCBI Taxonomy" id="1379270"/>
    <lineage>
        <taxon>Bacteria</taxon>
        <taxon>Pseudomonadati</taxon>
        <taxon>Gemmatimonadota</taxon>
        <taxon>Gemmatimonadia</taxon>
        <taxon>Gemmatimonadales</taxon>
        <taxon>Gemmatimonadaceae</taxon>
        <taxon>Gemmatimonas</taxon>
    </lineage>
</organism>
<dbReference type="AlphaFoldDB" id="A0A143BHG6"/>
<dbReference type="EMBL" id="CP011454">
    <property type="protein sequence ID" value="AMW04487.1"/>
    <property type="molecule type" value="Genomic_DNA"/>
</dbReference>
<dbReference type="RefSeq" id="WP_026849847.1">
    <property type="nucleotide sequence ID" value="NZ_CP011454.1"/>
</dbReference>
<feature type="transmembrane region" description="Helical" evidence="1">
    <location>
        <begin position="130"/>
        <end position="150"/>
    </location>
</feature>
<dbReference type="PANTHER" id="PTHR38454">
    <property type="entry name" value="INTEGRAL MEMBRANE PROTEIN-RELATED"/>
    <property type="match status" value="1"/>
</dbReference>
<evidence type="ECO:0000313" key="3">
    <source>
        <dbReference type="Proteomes" id="UP000076404"/>
    </source>
</evidence>
<reference evidence="2 3" key="2">
    <citation type="journal article" date="2016" name="Environ. Microbiol. Rep.">
        <title>Metagenomic evidence for the presence of phototrophic Gemmatimonadetes bacteria in diverse environments.</title>
        <authorList>
            <person name="Zeng Y."/>
            <person name="Baumbach J."/>
            <person name="Barbosa E.G."/>
            <person name="Azevedo V."/>
            <person name="Zhang C."/>
            <person name="Koblizek M."/>
        </authorList>
    </citation>
    <scope>NUCLEOTIDE SEQUENCE [LARGE SCALE GENOMIC DNA]</scope>
    <source>
        <strain evidence="2 3">AP64</strain>
    </source>
</reference>
<protein>
    <recommendedName>
        <fullName evidence="4">Membrane protein 6-pyruvoyl-tetrahydropterin synthase-related domain-containing protein</fullName>
    </recommendedName>
</protein>
<feature type="transmembrane region" description="Helical" evidence="1">
    <location>
        <begin position="406"/>
        <end position="428"/>
    </location>
</feature>
<evidence type="ECO:0008006" key="4">
    <source>
        <dbReference type="Google" id="ProtNLM"/>
    </source>
</evidence>
<dbReference type="KEGG" id="gph:GEMMAAP_05785"/>
<evidence type="ECO:0000256" key="1">
    <source>
        <dbReference type="SAM" id="Phobius"/>
    </source>
</evidence>